<sequence length="122" mass="12838">MKVHATGVFCIIFVAIFLTGSTNGLRCYECRSDIEPACADNVKSLTPVSIDPTTDGACRVCTLLLEYGVVRRHCSSLKDPSSSLLKCIGDSCGCKTDLCNASVTMATSLASLVVSLIVSVVV</sequence>
<evidence type="ECO:0008006" key="4">
    <source>
        <dbReference type="Google" id="ProtNLM"/>
    </source>
</evidence>
<keyword evidence="1" id="KW-0732">Signal</keyword>
<protein>
    <recommendedName>
        <fullName evidence="4">Protein quiver</fullName>
    </recommendedName>
</protein>
<evidence type="ECO:0000256" key="1">
    <source>
        <dbReference type="SAM" id="SignalP"/>
    </source>
</evidence>
<reference evidence="2" key="2">
    <citation type="submission" date="2020-11" db="EMBL/GenBank/DDBJ databases">
        <authorList>
            <person name="McCartney M.A."/>
            <person name="Auch B."/>
            <person name="Kono T."/>
            <person name="Mallez S."/>
            <person name="Becker A."/>
            <person name="Gohl D.M."/>
            <person name="Silverstein K.A.T."/>
            <person name="Koren S."/>
            <person name="Bechman K.B."/>
            <person name="Herman A."/>
            <person name="Abrahante J.E."/>
            <person name="Garbe J."/>
        </authorList>
    </citation>
    <scope>NUCLEOTIDE SEQUENCE</scope>
    <source>
        <strain evidence="2">Duluth1</strain>
        <tissue evidence="2">Whole animal</tissue>
    </source>
</reference>
<keyword evidence="3" id="KW-1185">Reference proteome</keyword>
<dbReference type="OrthoDB" id="6110560at2759"/>
<reference evidence="2" key="1">
    <citation type="journal article" date="2019" name="bioRxiv">
        <title>The Genome of the Zebra Mussel, Dreissena polymorpha: A Resource for Invasive Species Research.</title>
        <authorList>
            <person name="McCartney M.A."/>
            <person name="Auch B."/>
            <person name="Kono T."/>
            <person name="Mallez S."/>
            <person name="Zhang Y."/>
            <person name="Obille A."/>
            <person name="Becker A."/>
            <person name="Abrahante J.E."/>
            <person name="Garbe J."/>
            <person name="Badalamenti J.P."/>
            <person name="Herman A."/>
            <person name="Mangelson H."/>
            <person name="Liachko I."/>
            <person name="Sullivan S."/>
            <person name="Sone E.D."/>
            <person name="Koren S."/>
            <person name="Silverstein K.A.T."/>
            <person name="Beckman K.B."/>
            <person name="Gohl D.M."/>
        </authorList>
    </citation>
    <scope>NUCLEOTIDE SEQUENCE</scope>
    <source>
        <strain evidence="2">Duluth1</strain>
        <tissue evidence="2">Whole animal</tissue>
    </source>
</reference>
<name>A0A9D3Z267_DREPO</name>
<evidence type="ECO:0000313" key="3">
    <source>
        <dbReference type="Proteomes" id="UP000828390"/>
    </source>
</evidence>
<proteinExistence type="predicted"/>
<dbReference type="EMBL" id="JAIWYP010000014">
    <property type="protein sequence ID" value="KAH3710512.1"/>
    <property type="molecule type" value="Genomic_DNA"/>
</dbReference>
<dbReference type="AlphaFoldDB" id="A0A9D3Z267"/>
<evidence type="ECO:0000313" key="2">
    <source>
        <dbReference type="EMBL" id="KAH3710512.1"/>
    </source>
</evidence>
<feature type="signal peptide" evidence="1">
    <location>
        <begin position="1"/>
        <end position="24"/>
    </location>
</feature>
<organism evidence="2 3">
    <name type="scientific">Dreissena polymorpha</name>
    <name type="common">Zebra mussel</name>
    <name type="synonym">Mytilus polymorpha</name>
    <dbReference type="NCBI Taxonomy" id="45954"/>
    <lineage>
        <taxon>Eukaryota</taxon>
        <taxon>Metazoa</taxon>
        <taxon>Spiralia</taxon>
        <taxon>Lophotrochozoa</taxon>
        <taxon>Mollusca</taxon>
        <taxon>Bivalvia</taxon>
        <taxon>Autobranchia</taxon>
        <taxon>Heteroconchia</taxon>
        <taxon>Euheterodonta</taxon>
        <taxon>Imparidentia</taxon>
        <taxon>Neoheterodontei</taxon>
        <taxon>Myida</taxon>
        <taxon>Dreissenoidea</taxon>
        <taxon>Dreissenidae</taxon>
        <taxon>Dreissena</taxon>
    </lineage>
</organism>
<comment type="caution">
    <text evidence="2">The sequence shown here is derived from an EMBL/GenBank/DDBJ whole genome shotgun (WGS) entry which is preliminary data.</text>
</comment>
<dbReference type="Proteomes" id="UP000828390">
    <property type="component" value="Unassembled WGS sequence"/>
</dbReference>
<accession>A0A9D3Z267</accession>
<gene>
    <name evidence="2" type="ORF">DPMN_069996</name>
</gene>
<feature type="chain" id="PRO_5039455904" description="Protein quiver" evidence="1">
    <location>
        <begin position="25"/>
        <end position="122"/>
    </location>
</feature>